<dbReference type="RefSeq" id="WP_135553025.1">
    <property type="nucleotide sequence ID" value="NZ_SPQQ01000028.1"/>
</dbReference>
<dbReference type="GO" id="GO:0008684">
    <property type="term" value="F:2-oxopent-4-enoate hydratase activity"/>
    <property type="evidence" value="ECO:0007669"/>
    <property type="project" value="TreeGrafter"/>
</dbReference>
<dbReference type="PANTHER" id="PTHR30143">
    <property type="entry name" value="ACID HYDRATASE"/>
    <property type="match status" value="1"/>
</dbReference>
<comment type="caution">
    <text evidence="3">The sequence shown here is derived from an EMBL/GenBank/DDBJ whole genome shotgun (WGS) entry which is preliminary data.</text>
</comment>
<accession>A0A4Z0QWW4</accession>
<gene>
    <name evidence="3" type="ORF">E4K67_28660</name>
</gene>
<feature type="domain" description="Fumarylacetoacetase-like C-terminal" evidence="2">
    <location>
        <begin position="98"/>
        <end position="254"/>
    </location>
</feature>
<dbReference type="InterPro" id="IPR011234">
    <property type="entry name" value="Fumarylacetoacetase-like_C"/>
</dbReference>
<evidence type="ECO:0000259" key="2">
    <source>
        <dbReference type="Pfam" id="PF01557"/>
    </source>
</evidence>
<dbReference type="SUPFAM" id="SSF56529">
    <property type="entry name" value="FAH"/>
    <property type="match status" value="1"/>
</dbReference>
<dbReference type="Gene3D" id="3.90.850.10">
    <property type="entry name" value="Fumarylacetoacetase-like, C-terminal domain"/>
    <property type="match status" value="1"/>
</dbReference>
<evidence type="ECO:0000313" key="4">
    <source>
        <dbReference type="Proteomes" id="UP000298460"/>
    </source>
</evidence>
<sequence>MDCKKIAQELFDAEKGHYQIEMLTASNPDMSVEDAYAIQLENVSKKVAAGETVIGMKIGLTSKAMQNLLHVNEPDYGHLTDKMLVLEGNFCPIDELIQPKVEGELAFCLKTTLRGPGVTIADVYNATDWVVPAIEIVDSRIKDWKITLLDTIADNGSSARFILGGRMTPIGNVDMRLTGMTLEKNGELVNSGTCAEVLGNPAAAVAWLANKLSEFNIELKEGNIVMAGALTAALPAAKDDSFTVTFHGMGSVTVKFK</sequence>
<dbReference type="InterPro" id="IPR036663">
    <property type="entry name" value="Fumarylacetoacetase_C_sf"/>
</dbReference>
<reference evidence="3 4" key="1">
    <citation type="submission" date="2019-03" db="EMBL/GenBank/DDBJ databases">
        <title>Draft Genome Sequence of Desulfosporosinus fructosivorans Strain 63.6F, Isolated from Marine Sediment in the Baltic Sea.</title>
        <authorList>
            <person name="Hausmann B."/>
            <person name="Vandieken V."/>
            <person name="Pjevac P."/>
            <person name="Schreck K."/>
            <person name="Herbold C.W."/>
            <person name="Loy A."/>
        </authorList>
    </citation>
    <scope>NUCLEOTIDE SEQUENCE [LARGE SCALE GENOMIC DNA]</scope>
    <source>
        <strain evidence="3 4">63.6F</strain>
    </source>
</reference>
<dbReference type="AlphaFoldDB" id="A0A4Z0QWW4"/>
<organism evidence="3 4">
    <name type="scientific">Desulfosporosinus fructosivorans</name>
    <dbReference type="NCBI Taxonomy" id="2018669"/>
    <lineage>
        <taxon>Bacteria</taxon>
        <taxon>Bacillati</taxon>
        <taxon>Bacillota</taxon>
        <taxon>Clostridia</taxon>
        <taxon>Eubacteriales</taxon>
        <taxon>Desulfitobacteriaceae</taxon>
        <taxon>Desulfosporosinus</taxon>
    </lineage>
</organism>
<proteinExistence type="predicted"/>
<keyword evidence="4" id="KW-1185">Reference proteome</keyword>
<keyword evidence="1" id="KW-0456">Lyase</keyword>
<dbReference type="PANTHER" id="PTHR30143:SF0">
    <property type="entry name" value="2-KETO-4-PENTENOATE HYDRATASE"/>
    <property type="match status" value="1"/>
</dbReference>
<dbReference type="EMBL" id="SPQQ01000028">
    <property type="protein sequence ID" value="TGE34799.1"/>
    <property type="molecule type" value="Genomic_DNA"/>
</dbReference>
<evidence type="ECO:0000313" key="3">
    <source>
        <dbReference type="EMBL" id="TGE34799.1"/>
    </source>
</evidence>
<dbReference type="InterPro" id="IPR050772">
    <property type="entry name" value="Hydratase-Decarb/MhpD_sf"/>
</dbReference>
<protein>
    <submittedName>
        <fullName evidence="3">2-keto-4-pentenoate hydratase</fullName>
    </submittedName>
</protein>
<dbReference type="OrthoDB" id="9792137at2"/>
<evidence type="ECO:0000256" key="1">
    <source>
        <dbReference type="ARBA" id="ARBA00023239"/>
    </source>
</evidence>
<dbReference type="GO" id="GO:0005737">
    <property type="term" value="C:cytoplasm"/>
    <property type="evidence" value="ECO:0007669"/>
    <property type="project" value="TreeGrafter"/>
</dbReference>
<dbReference type="Pfam" id="PF01557">
    <property type="entry name" value="FAA_hydrolase"/>
    <property type="match status" value="1"/>
</dbReference>
<dbReference type="Proteomes" id="UP000298460">
    <property type="component" value="Unassembled WGS sequence"/>
</dbReference>
<name>A0A4Z0QWW4_9FIRM</name>